<accession>L8E7D8</accession>
<dbReference type="OrthoDB" id="10029800at2759"/>
<dbReference type="AlphaFoldDB" id="L8E7D8"/>
<gene>
    <name evidence="1" type="primary">RUNX2</name>
</gene>
<evidence type="ECO:0000313" key="1">
    <source>
        <dbReference type="EMBL" id="CCQ43044.1"/>
    </source>
</evidence>
<dbReference type="ChiTaRS" id="RUNX2">
    <property type="organism name" value="human"/>
</dbReference>
<name>L8E7D8_HUMAN</name>
<protein>
    <submittedName>
        <fullName evidence="1">Alternative protein RUNX2</fullName>
    </submittedName>
</protein>
<dbReference type="EMBL" id="HF583547">
    <property type="protein sequence ID" value="CCQ43044.1"/>
    <property type="molecule type" value="Genomic_DNA"/>
</dbReference>
<reference evidence="1" key="1">
    <citation type="journal article" date="2013" name="PLoS ONE">
        <title>Direct detection of alternative open reading frames translation products in human significantly expands the proteome.</title>
        <authorList>
            <person name="Vanderperre B."/>
            <person name="Lucier J.-F."/>
            <person name="Motard J."/>
            <person name="Tremblay G."/>
            <person name="Vanderperre S."/>
            <person name="Wisztorski M."/>
            <person name="Salzet M."/>
            <person name="Boisvert F.-M."/>
            <person name="Roucou X."/>
        </authorList>
    </citation>
    <scope>NUCLEOTIDE SEQUENCE</scope>
</reference>
<sequence>MADFQVQILNPNKDHLMTPPGQSLLSSPKSQGPFIGILHPPKQNLAEICLQTLTAPLFSGPSQTHLCRPPSIAGQRVGQLDLCFLPGSLPWNSS</sequence>
<organism evidence="1">
    <name type="scientific">Homo sapiens</name>
    <name type="common">Human</name>
    <dbReference type="NCBI Taxonomy" id="9606"/>
    <lineage>
        <taxon>Eukaryota</taxon>
        <taxon>Metazoa</taxon>
        <taxon>Chordata</taxon>
        <taxon>Craniata</taxon>
        <taxon>Vertebrata</taxon>
        <taxon>Euteleostomi</taxon>
        <taxon>Mammalia</taxon>
        <taxon>Eutheria</taxon>
        <taxon>Euarchontoglires</taxon>
        <taxon>Primates</taxon>
        <taxon>Haplorrhini</taxon>
        <taxon>Catarrhini</taxon>
        <taxon>Hominidae</taxon>
        <taxon>Homo</taxon>
    </lineage>
</organism>
<proteinExistence type="predicted"/>